<dbReference type="Proteomes" id="UP000887575">
    <property type="component" value="Unassembled WGS sequence"/>
</dbReference>
<keyword evidence="1" id="KW-0472">Membrane</keyword>
<name>A0AAF3J855_9BILA</name>
<feature type="transmembrane region" description="Helical" evidence="1">
    <location>
        <begin position="41"/>
        <end position="63"/>
    </location>
</feature>
<reference evidence="4" key="1">
    <citation type="submission" date="2024-02" db="UniProtKB">
        <authorList>
            <consortium name="WormBaseParasite"/>
        </authorList>
    </citation>
    <scope>IDENTIFICATION</scope>
</reference>
<sequence length="347" mass="39468">MLPLLCGSTLKLVEAPPQTTTTTTTSTTTIAPSPAPDASLFHFWLLIPVFPLIFLAIGVLFWVKHQKMGAAVERGQFGSREDLLPSMFVPSDPVEGFGADLEEKFISRGSFGEVYELINYSRPAVIKYVRCFTADEVALYQKEFEVLEKLSHSNVVALLGTMKRPGKFGIIMEFCEQGELKRLLHDSRIVYTMRTVVTWSEQLFEAVSLGLVLWEMIERRIVFADYGKEHFDRDHFVTDVLNEKPDMLSLPKCPSHFQKIIESCTNFNRRLRPMAAEVLYQINKPIPFDNEFHFEPIIDEEQKRILRPIGFDESVERVPIEEEAASDLGFTLSVIHGVFASETQPIS</sequence>
<dbReference type="WBParaSite" id="MBELARI_LOCUS2423">
    <property type="protein sequence ID" value="MBELARI_LOCUS2423"/>
    <property type="gene ID" value="MBELARI_LOCUS2423"/>
</dbReference>
<dbReference type="Pfam" id="PF00069">
    <property type="entry name" value="Pkinase"/>
    <property type="match status" value="1"/>
</dbReference>
<dbReference type="PROSITE" id="PS50011">
    <property type="entry name" value="PROTEIN_KINASE_DOM"/>
    <property type="match status" value="1"/>
</dbReference>
<dbReference type="Gene3D" id="1.10.510.10">
    <property type="entry name" value="Transferase(Phosphotransferase) domain 1"/>
    <property type="match status" value="2"/>
</dbReference>
<feature type="domain" description="Protein kinase" evidence="2">
    <location>
        <begin position="100"/>
        <end position="347"/>
    </location>
</feature>
<organism evidence="3 4">
    <name type="scientific">Mesorhabditis belari</name>
    <dbReference type="NCBI Taxonomy" id="2138241"/>
    <lineage>
        <taxon>Eukaryota</taxon>
        <taxon>Metazoa</taxon>
        <taxon>Ecdysozoa</taxon>
        <taxon>Nematoda</taxon>
        <taxon>Chromadorea</taxon>
        <taxon>Rhabditida</taxon>
        <taxon>Rhabditina</taxon>
        <taxon>Rhabditomorpha</taxon>
        <taxon>Rhabditoidea</taxon>
        <taxon>Rhabditidae</taxon>
        <taxon>Mesorhabditinae</taxon>
        <taxon>Mesorhabditis</taxon>
    </lineage>
</organism>
<protein>
    <recommendedName>
        <fullName evidence="2">Protein kinase domain-containing protein</fullName>
    </recommendedName>
</protein>
<evidence type="ECO:0000313" key="3">
    <source>
        <dbReference type="Proteomes" id="UP000887575"/>
    </source>
</evidence>
<dbReference type="PANTHER" id="PTHR44329">
    <property type="entry name" value="SERINE/THREONINE-PROTEIN KINASE TNNI3K-RELATED"/>
    <property type="match status" value="1"/>
</dbReference>
<evidence type="ECO:0000259" key="2">
    <source>
        <dbReference type="PROSITE" id="PS50011"/>
    </source>
</evidence>
<accession>A0AAF3J855</accession>
<dbReference type="InterPro" id="IPR051681">
    <property type="entry name" value="Ser/Thr_Kinases-Pseudokinases"/>
</dbReference>
<dbReference type="PANTHER" id="PTHR44329:SF289">
    <property type="entry name" value="SERINE_THREONINE-PROTEIN KINASE VIK"/>
    <property type="match status" value="1"/>
</dbReference>
<dbReference type="GO" id="GO:0004674">
    <property type="term" value="F:protein serine/threonine kinase activity"/>
    <property type="evidence" value="ECO:0007669"/>
    <property type="project" value="TreeGrafter"/>
</dbReference>
<evidence type="ECO:0000256" key="1">
    <source>
        <dbReference type="SAM" id="Phobius"/>
    </source>
</evidence>
<dbReference type="InterPro" id="IPR011009">
    <property type="entry name" value="Kinase-like_dom_sf"/>
</dbReference>
<keyword evidence="1" id="KW-1133">Transmembrane helix</keyword>
<keyword evidence="1" id="KW-0812">Transmembrane</keyword>
<evidence type="ECO:0000313" key="4">
    <source>
        <dbReference type="WBParaSite" id="MBELARI_LOCUS2423"/>
    </source>
</evidence>
<dbReference type="InterPro" id="IPR000719">
    <property type="entry name" value="Prot_kinase_dom"/>
</dbReference>
<proteinExistence type="predicted"/>
<dbReference type="GO" id="GO:0005524">
    <property type="term" value="F:ATP binding"/>
    <property type="evidence" value="ECO:0007669"/>
    <property type="project" value="InterPro"/>
</dbReference>
<dbReference type="AlphaFoldDB" id="A0AAF3J855"/>
<keyword evidence="3" id="KW-1185">Reference proteome</keyword>
<dbReference type="SUPFAM" id="SSF56112">
    <property type="entry name" value="Protein kinase-like (PK-like)"/>
    <property type="match status" value="1"/>
</dbReference>